<evidence type="ECO:0000313" key="2">
    <source>
        <dbReference type="Proteomes" id="UP000682782"/>
    </source>
</evidence>
<dbReference type="Proteomes" id="UP000682782">
    <property type="component" value="Chromosome"/>
</dbReference>
<proteinExistence type="predicted"/>
<name>A0AC61MVD3_9FIRM</name>
<accession>A0AC61MVD3</accession>
<protein>
    <submittedName>
        <fullName evidence="1">Response regulator transcription factor</fullName>
    </submittedName>
</protein>
<reference evidence="1" key="1">
    <citation type="submission" date="2021-01" db="EMBL/GenBank/DDBJ databases">
        <title>Complete genome sequence of Clostridiales bacterium R-7.</title>
        <authorList>
            <person name="Mahoney-Kurpe S.C."/>
            <person name="Palevich N."/>
            <person name="Koike S."/>
            <person name="Moon C.D."/>
            <person name="Attwood G.T."/>
        </authorList>
    </citation>
    <scope>NUCLEOTIDE SEQUENCE</scope>
    <source>
        <strain evidence="1">R-7</strain>
    </source>
</reference>
<gene>
    <name evidence="1" type="ORF">JYE49_11465</name>
</gene>
<sequence length="218" mass="24817">METIFLVEDEMNIRRLTGMHLQLAGYNVKELEDAAAARDALREGKPALVLLDIMMPGEDGFSLGEDLIKSGIPVIFLTAKTAVPDRVRGLRMGAHDYILKPFEPAELLARVENVLKRSTPQQSDYVSGDLRVNFETREVWKDNVPVPLTTLEFNLLKTLIESGRTAMSREELLRAVWGYHYTGETRTVDVHVQRLRGKIGTDRIETIVRFGYRFREDV</sequence>
<evidence type="ECO:0000313" key="1">
    <source>
        <dbReference type="EMBL" id="QUC66474.1"/>
    </source>
</evidence>
<keyword evidence="2" id="KW-1185">Reference proteome</keyword>
<dbReference type="EMBL" id="CP068393">
    <property type="protein sequence ID" value="QUC66474.1"/>
    <property type="molecule type" value="Genomic_DNA"/>
</dbReference>
<organism evidence="1 2">
    <name type="scientific">Aristaeella hokkaidonensis</name>
    <dbReference type="NCBI Taxonomy" id="3046382"/>
    <lineage>
        <taxon>Bacteria</taxon>
        <taxon>Bacillati</taxon>
        <taxon>Bacillota</taxon>
        <taxon>Clostridia</taxon>
        <taxon>Eubacteriales</taxon>
        <taxon>Aristaeellaceae</taxon>
        <taxon>Aristaeella</taxon>
    </lineage>
</organism>